<gene>
    <name evidence="1" type="ORF">WKI47_11750</name>
</gene>
<organism evidence="1 2">
    <name type="scientific">Saccharibacillus sacchari</name>
    <dbReference type="NCBI Taxonomy" id="456493"/>
    <lineage>
        <taxon>Bacteria</taxon>
        <taxon>Bacillati</taxon>
        <taxon>Bacillota</taxon>
        <taxon>Bacilli</taxon>
        <taxon>Bacillales</taxon>
        <taxon>Paenibacillaceae</taxon>
        <taxon>Saccharibacillus</taxon>
    </lineage>
</organism>
<name>A0ACC6PCC2_9BACL</name>
<comment type="caution">
    <text evidence="1">The sequence shown here is derived from an EMBL/GenBank/DDBJ whole genome shotgun (WGS) entry which is preliminary data.</text>
</comment>
<reference evidence="1" key="1">
    <citation type="submission" date="2024-03" db="EMBL/GenBank/DDBJ databases">
        <title>Whole genome sequecning of epiphytes from Marcgravia umbellata leaves.</title>
        <authorList>
            <person name="Kumar G."/>
            <person name="Savka M.A."/>
        </authorList>
    </citation>
    <scope>NUCLEOTIDE SEQUENCE</scope>
    <source>
        <strain evidence="1">RIT_BL5</strain>
    </source>
</reference>
<dbReference type="EMBL" id="JBBKAR010000033">
    <property type="protein sequence ID" value="MEJ8304570.1"/>
    <property type="molecule type" value="Genomic_DNA"/>
</dbReference>
<keyword evidence="2" id="KW-1185">Reference proteome</keyword>
<dbReference type="Proteomes" id="UP001380953">
    <property type="component" value="Unassembled WGS sequence"/>
</dbReference>
<evidence type="ECO:0000313" key="2">
    <source>
        <dbReference type="Proteomes" id="UP001380953"/>
    </source>
</evidence>
<sequence>MKKRWIYAIAAAAGITLLGGCSDSATPAPAAQSGDTDMHGMDHGSSGAMPEGLKEAADPVYPVGSKVVIRSDHMAGMDGAEGTVTGAYDTTIYSVSYTPTDGGEPVSDHEWVIEEELRSQTESVPDAGDTVTIEAGHMPGMKGAEATVDTAEKGVIYMVDYTPTDGGQPVTNHMWVTESELSTE</sequence>
<protein>
    <submittedName>
        <fullName evidence="1">YdhK family protein</fullName>
    </submittedName>
</protein>
<proteinExistence type="predicted"/>
<accession>A0ACC6PCC2</accession>
<evidence type="ECO:0000313" key="1">
    <source>
        <dbReference type="EMBL" id="MEJ8304570.1"/>
    </source>
</evidence>